<dbReference type="AlphaFoldDB" id="A0A285R6W9"/>
<dbReference type="SUPFAM" id="SSF53756">
    <property type="entry name" value="UDP-Glycosyltransferase/glycogen phosphorylase"/>
    <property type="match status" value="1"/>
</dbReference>
<dbReference type="RefSeq" id="WP_097173710.1">
    <property type="nucleotide sequence ID" value="NZ_OBML01000001.1"/>
</dbReference>
<dbReference type="PANTHER" id="PTHR33986">
    <property type="entry name" value="OS02G0535700 PROTEIN"/>
    <property type="match status" value="1"/>
</dbReference>
<dbReference type="InterPro" id="IPR009367">
    <property type="entry name" value="Elm1-like"/>
</dbReference>
<sequence length="343" mass="36748">MTKKYPESETSQEPATAWVLTDGKAGDETQCLAVAEALGLTAERRRVAPRAPWSWLMPRLDLIDPREAPSRPGSPIAPPFPDLVIASGRRAVSYLARIRRDSFGRTFTVFLKDPRTGTGAADLIWVPEHDSLRGDNVLVTASGPHRFSQGRLAAARAAPLPDIAALPRPRVAVLVGGDSRNHRFTDGDMAELARGLAQIAEDGAALMITASRRTPPALARALRKLADSGPHVMWDNRGDNPMLDYLANADAVVVTADSANMVGEALASGRAVHVFHPSGGHRKFDAFLGAVSARNAVHPFPGPLKVTTCEPMDSTPVIAEAIRQRLAAHRAEIARRDGARAGT</sequence>
<organism evidence="1 2">
    <name type="scientific">Stappia indica</name>
    <dbReference type="NCBI Taxonomy" id="538381"/>
    <lineage>
        <taxon>Bacteria</taxon>
        <taxon>Pseudomonadati</taxon>
        <taxon>Pseudomonadota</taxon>
        <taxon>Alphaproteobacteria</taxon>
        <taxon>Hyphomicrobiales</taxon>
        <taxon>Stappiaceae</taxon>
        <taxon>Stappia</taxon>
    </lineage>
</organism>
<gene>
    <name evidence="1" type="ORF">SAMN05421512_101343</name>
</gene>
<dbReference type="Pfam" id="PF06258">
    <property type="entry name" value="Mito_fiss_Elm1"/>
    <property type="match status" value="1"/>
</dbReference>
<proteinExistence type="predicted"/>
<reference evidence="1 2" key="1">
    <citation type="submission" date="2017-08" db="EMBL/GenBank/DDBJ databases">
        <authorList>
            <person name="de Groot N.N."/>
        </authorList>
    </citation>
    <scope>NUCLEOTIDE SEQUENCE [LARGE SCALE GENOMIC DNA]</scope>
    <source>
        <strain evidence="1 2">USBA 352</strain>
    </source>
</reference>
<dbReference type="Proteomes" id="UP000219331">
    <property type="component" value="Unassembled WGS sequence"/>
</dbReference>
<dbReference type="PANTHER" id="PTHR33986:SF15">
    <property type="entry name" value="MITOCHONDRIAL FISSION PROTEIN ELM1"/>
    <property type="match status" value="1"/>
</dbReference>
<dbReference type="OrthoDB" id="272235at2"/>
<keyword evidence="2" id="KW-1185">Reference proteome</keyword>
<evidence type="ECO:0000313" key="1">
    <source>
        <dbReference type="EMBL" id="SOB89840.1"/>
    </source>
</evidence>
<protein>
    <recommendedName>
        <fullName evidence="3">Mitochondrial fission protein ELM1</fullName>
    </recommendedName>
</protein>
<name>A0A285R6W9_9HYPH</name>
<dbReference type="EMBL" id="OBML01000001">
    <property type="protein sequence ID" value="SOB89840.1"/>
    <property type="molecule type" value="Genomic_DNA"/>
</dbReference>
<evidence type="ECO:0000313" key="2">
    <source>
        <dbReference type="Proteomes" id="UP000219331"/>
    </source>
</evidence>
<accession>A0A285R6W9</accession>
<evidence type="ECO:0008006" key="3">
    <source>
        <dbReference type="Google" id="ProtNLM"/>
    </source>
</evidence>
<dbReference type="STRING" id="538381.GCA_001696535_01470"/>